<dbReference type="EMBL" id="QJKJ01003992">
    <property type="protein sequence ID" value="RDX96014.1"/>
    <property type="molecule type" value="Genomic_DNA"/>
</dbReference>
<sequence length="117" mass="13189">MYAQVCIHPDIDFVVGVLDKYLSDHGMQHWKAIKYMILEILATLTLILLNAKIANAPHLDTVMQELTKVIHQMKGSGGEVTIGMITPHNPQYMGLFEFYRNHLPPFSGNSIPVEAKE</sequence>
<protein>
    <submittedName>
        <fullName evidence="1">Uncharacterized protein</fullName>
    </submittedName>
</protein>
<dbReference type="OrthoDB" id="1645289at2759"/>
<evidence type="ECO:0000313" key="2">
    <source>
        <dbReference type="Proteomes" id="UP000257109"/>
    </source>
</evidence>
<dbReference type="AlphaFoldDB" id="A0A371GZP2"/>
<proteinExistence type="predicted"/>
<feature type="non-terminal residue" evidence="1">
    <location>
        <position position="1"/>
    </location>
</feature>
<dbReference type="Proteomes" id="UP000257109">
    <property type="component" value="Unassembled WGS sequence"/>
</dbReference>
<reference evidence="1" key="1">
    <citation type="submission" date="2018-05" db="EMBL/GenBank/DDBJ databases">
        <title>Draft genome of Mucuna pruriens seed.</title>
        <authorList>
            <person name="Nnadi N.E."/>
            <person name="Vos R."/>
            <person name="Hasami M.H."/>
            <person name="Devisetty U.K."/>
            <person name="Aguiy J.C."/>
        </authorList>
    </citation>
    <scope>NUCLEOTIDE SEQUENCE [LARGE SCALE GENOMIC DNA]</scope>
    <source>
        <strain evidence="1">JCA_2017</strain>
    </source>
</reference>
<gene>
    <name evidence="1" type="ORF">CR513_21393</name>
</gene>
<evidence type="ECO:0000313" key="1">
    <source>
        <dbReference type="EMBL" id="RDX96014.1"/>
    </source>
</evidence>
<accession>A0A371GZP2</accession>
<organism evidence="1 2">
    <name type="scientific">Mucuna pruriens</name>
    <name type="common">Velvet bean</name>
    <name type="synonym">Dolichos pruriens</name>
    <dbReference type="NCBI Taxonomy" id="157652"/>
    <lineage>
        <taxon>Eukaryota</taxon>
        <taxon>Viridiplantae</taxon>
        <taxon>Streptophyta</taxon>
        <taxon>Embryophyta</taxon>
        <taxon>Tracheophyta</taxon>
        <taxon>Spermatophyta</taxon>
        <taxon>Magnoliopsida</taxon>
        <taxon>eudicotyledons</taxon>
        <taxon>Gunneridae</taxon>
        <taxon>Pentapetalae</taxon>
        <taxon>rosids</taxon>
        <taxon>fabids</taxon>
        <taxon>Fabales</taxon>
        <taxon>Fabaceae</taxon>
        <taxon>Papilionoideae</taxon>
        <taxon>50 kb inversion clade</taxon>
        <taxon>NPAAA clade</taxon>
        <taxon>indigoferoid/millettioid clade</taxon>
        <taxon>Phaseoleae</taxon>
        <taxon>Mucuna</taxon>
    </lineage>
</organism>
<name>A0A371GZP2_MUCPR</name>
<comment type="caution">
    <text evidence="1">The sequence shown here is derived from an EMBL/GenBank/DDBJ whole genome shotgun (WGS) entry which is preliminary data.</text>
</comment>
<keyword evidence="2" id="KW-1185">Reference proteome</keyword>